<sequence>MERGALSSLLKAWWSTIQWLLRTAGRTIAWSLALSLEVALANQGFQDLFYSVRLHGVQYGDQGPCATSKEKCNLHPRRNKIVLPIPSKLPSFKATKGEPGPGHLKRKRRPAMDPVQTGPQEKRSRYCKR</sequence>
<evidence type="ECO:0000313" key="2">
    <source>
        <dbReference type="EMBL" id="CAL1393168.1"/>
    </source>
</evidence>
<reference evidence="2 3" key="1">
    <citation type="submission" date="2024-04" db="EMBL/GenBank/DDBJ databases">
        <authorList>
            <person name="Fracassetti M."/>
        </authorList>
    </citation>
    <scope>NUCLEOTIDE SEQUENCE [LARGE SCALE GENOMIC DNA]</scope>
</reference>
<organism evidence="2 3">
    <name type="scientific">Linum trigynum</name>
    <dbReference type="NCBI Taxonomy" id="586398"/>
    <lineage>
        <taxon>Eukaryota</taxon>
        <taxon>Viridiplantae</taxon>
        <taxon>Streptophyta</taxon>
        <taxon>Embryophyta</taxon>
        <taxon>Tracheophyta</taxon>
        <taxon>Spermatophyta</taxon>
        <taxon>Magnoliopsida</taxon>
        <taxon>eudicotyledons</taxon>
        <taxon>Gunneridae</taxon>
        <taxon>Pentapetalae</taxon>
        <taxon>rosids</taxon>
        <taxon>fabids</taxon>
        <taxon>Malpighiales</taxon>
        <taxon>Linaceae</taxon>
        <taxon>Linum</taxon>
    </lineage>
</organism>
<keyword evidence="3" id="KW-1185">Reference proteome</keyword>
<feature type="compositionally biased region" description="Basic and acidic residues" evidence="1">
    <location>
        <begin position="120"/>
        <end position="129"/>
    </location>
</feature>
<feature type="region of interest" description="Disordered" evidence="1">
    <location>
        <begin position="87"/>
        <end position="129"/>
    </location>
</feature>
<protein>
    <submittedName>
        <fullName evidence="2">Uncharacterized protein</fullName>
    </submittedName>
</protein>
<dbReference type="AlphaFoldDB" id="A0AAV2F4J2"/>
<name>A0AAV2F4J2_9ROSI</name>
<gene>
    <name evidence="2" type="ORF">LTRI10_LOCUS33762</name>
</gene>
<dbReference type="Proteomes" id="UP001497516">
    <property type="component" value="Chromosome 6"/>
</dbReference>
<dbReference type="EMBL" id="OZ034819">
    <property type="protein sequence ID" value="CAL1393168.1"/>
    <property type="molecule type" value="Genomic_DNA"/>
</dbReference>
<evidence type="ECO:0000256" key="1">
    <source>
        <dbReference type="SAM" id="MobiDB-lite"/>
    </source>
</evidence>
<proteinExistence type="predicted"/>
<accession>A0AAV2F4J2</accession>
<evidence type="ECO:0000313" key="3">
    <source>
        <dbReference type="Proteomes" id="UP001497516"/>
    </source>
</evidence>